<feature type="transmembrane region" description="Helical" evidence="6">
    <location>
        <begin position="327"/>
        <end position="351"/>
    </location>
</feature>
<dbReference type="Gene3D" id="1.20.1250.20">
    <property type="entry name" value="MFS general substrate transporter like domains"/>
    <property type="match status" value="2"/>
</dbReference>
<feature type="domain" description="Major facilitator superfamily (MFS) profile" evidence="7">
    <location>
        <begin position="231"/>
        <end position="428"/>
    </location>
</feature>
<accession>A0A8A0RRC3</accession>
<comment type="subcellular location">
    <subcellularLocation>
        <location evidence="1">Cell membrane</location>
        <topology evidence="1">Multi-pass membrane protein</topology>
    </subcellularLocation>
</comment>
<organism evidence="8 9">
    <name type="scientific">Koleobacter methoxysyntrophicus</name>
    <dbReference type="NCBI Taxonomy" id="2751313"/>
    <lineage>
        <taxon>Bacteria</taxon>
        <taxon>Bacillati</taxon>
        <taxon>Bacillota</taxon>
        <taxon>Clostridia</taxon>
        <taxon>Koleobacterales</taxon>
        <taxon>Koleobacteraceae</taxon>
        <taxon>Koleobacter</taxon>
    </lineage>
</organism>
<protein>
    <submittedName>
        <fullName evidence="8">2,3-dihydroxypropane-1-sulfonate exporter</fullName>
    </submittedName>
</protein>
<feature type="transmembrane region" description="Helical" evidence="6">
    <location>
        <begin position="232"/>
        <end position="256"/>
    </location>
</feature>
<feature type="transmembrane region" description="Helical" evidence="6">
    <location>
        <begin position="117"/>
        <end position="140"/>
    </location>
</feature>
<feature type="transmembrane region" description="Helical" evidence="6">
    <location>
        <begin position="185"/>
        <end position="204"/>
    </location>
</feature>
<evidence type="ECO:0000256" key="5">
    <source>
        <dbReference type="ARBA" id="ARBA00023136"/>
    </source>
</evidence>
<keyword evidence="3 6" id="KW-0812">Transmembrane</keyword>
<evidence type="ECO:0000256" key="1">
    <source>
        <dbReference type="ARBA" id="ARBA00004651"/>
    </source>
</evidence>
<evidence type="ECO:0000256" key="6">
    <source>
        <dbReference type="SAM" id="Phobius"/>
    </source>
</evidence>
<dbReference type="RefSeq" id="WP_206707752.1">
    <property type="nucleotide sequence ID" value="NZ_CP059066.1"/>
</dbReference>
<dbReference type="PANTHER" id="PTHR11328:SF24">
    <property type="entry name" value="MAJOR FACILITATOR SUPERFAMILY (MFS) PROFILE DOMAIN-CONTAINING PROTEIN"/>
    <property type="match status" value="1"/>
</dbReference>
<evidence type="ECO:0000256" key="2">
    <source>
        <dbReference type="ARBA" id="ARBA00022448"/>
    </source>
</evidence>
<feature type="transmembrane region" description="Helical" evidence="6">
    <location>
        <begin position="160"/>
        <end position="179"/>
    </location>
</feature>
<dbReference type="SUPFAM" id="SSF103473">
    <property type="entry name" value="MFS general substrate transporter"/>
    <property type="match status" value="1"/>
</dbReference>
<feature type="transmembrane region" description="Helical" evidence="6">
    <location>
        <begin position="372"/>
        <end position="389"/>
    </location>
</feature>
<name>A0A8A0RRC3_9FIRM</name>
<dbReference type="GO" id="GO:0008643">
    <property type="term" value="P:carbohydrate transport"/>
    <property type="evidence" value="ECO:0007669"/>
    <property type="project" value="InterPro"/>
</dbReference>
<feature type="transmembrane region" description="Helical" evidence="6">
    <location>
        <begin position="88"/>
        <end position="105"/>
    </location>
</feature>
<dbReference type="PANTHER" id="PTHR11328">
    <property type="entry name" value="MAJOR FACILITATOR SUPERFAMILY DOMAIN-CONTAINING PROTEIN"/>
    <property type="match status" value="1"/>
</dbReference>
<dbReference type="InterPro" id="IPR020846">
    <property type="entry name" value="MFS_dom"/>
</dbReference>
<evidence type="ECO:0000313" key="8">
    <source>
        <dbReference type="EMBL" id="QSQ10442.1"/>
    </source>
</evidence>
<sequence>MEGRKRFILLMYSLGYLGISIFVQTTVKWYQYFYAPPETNQGGLKVLVPLGFVGFAMIVARIFDSIADPLVAYYSDISKNKRGRRIPFILYGSFPLTLTFILIWFPPVGRESIWNFVYLTVMLSLFFIFFTIVVAPYLALIPEITRTREERINLTMMQGITQVLGVMAAEAGSGIIIRFSGFKTMGITLGLIALGTILLTPLFIKEEPVRETTKRPAGMFSSLKMTLSNRNFIYYLISYLTIWFGINTLTIAMPYISEILLKIPPESSGFLIAGAFVIAVVFSPLLPRITLKYGKKNVMIMTSIMFGFILISTGFFGTLFGQITATVIVLIAGIPLSATFVVPNAIVADIAEWDGIEKGQQREGMFFGTQGLIIKIVIGLSSFVTPLVFKTFGYTMANPLGLQLCGPISGVLVLTGIIFMTRYSLPEE</sequence>
<feature type="transmembrane region" description="Helical" evidence="6">
    <location>
        <begin position="298"/>
        <end position="321"/>
    </location>
</feature>
<dbReference type="GO" id="GO:0015293">
    <property type="term" value="F:symporter activity"/>
    <property type="evidence" value="ECO:0007669"/>
    <property type="project" value="InterPro"/>
</dbReference>
<dbReference type="InterPro" id="IPR036259">
    <property type="entry name" value="MFS_trans_sf"/>
</dbReference>
<feature type="transmembrane region" description="Helical" evidence="6">
    <location>
        <begin position="268"/>
        <end position="286"/>
    </location>
</feature>
<keyword evidence="4 6" id="KW-1133">Transmembrane helix</keyword>
<dbReference type="AlphaFoldDB" id="A0A8A0RRC3"/>
<dbReference type="Pfam" id="PF13347">
    <property type="entry name" value="MFS_2"/>
    <property type="match status" value="1"/>
</dbReference>
<keyword evidence="5 6" id="KW-0472">Membrane</keyword>
<proteinExistence type="predicted"/>
<feature type="transmembrane region" description="Helical" evidence="6">
    <location>
        <begin position="401"/>
        <end position="420"/>
    </location>
</feature>
<reference evidence="8" key="1">
    <citation type="submission" date="2020-07" db="EMBL/GenBank/DDBJ databases">
        <title>Koleobacter methoxysyntrophicus gen. nov., sp. nov., a novel anaerobic bacterium isolated from deep subsurface oil field and proposal of Koleobacterales ord. nov. in the phylum Firmicutes.</title>
        <authorList>
            <person name="Sakamoto S."/>
            <person name="Tamaki H."/>
        </authorList>
    </citation>
    <scope>NUCLEOTIDE SEQUENCE</scope>
    <source>
        <strain evidence="8">NRmbB1</strain>
    </source>
</reference>
<keyword evidence="2" id="KW-0813">Transport</keyword>
<evidence type="ECO:0000259" key="7">
    <source>
        <dbReference type="PROSITE" id="PS50850"/>
    </source>
</evidence>
<dbReference type="GO" id="GO:0005886">
    <property type="term" value="C:plasma membrane"/>
    <property type="evidence" value="ECO:0007669"/>
    <property type="project" value="UniProtKB-SubCell"/>
</dbReference>
<keyword evidence="9" id="KW-1185">Reference proteome</keyword>
<gene>
    <name evidence="8" type="primary">yihP</name>
    <name evidence="8" type="ORF">H0A61_02849</name>
</gene>
<dbReference type="KEGG" id="kme:H0A61_02849"/>
<dbReference type="PROSITE" id="PS50850">
    <property type="entry name" value="MFS"/>
    <property type="match status" value="1"/>
</dbReference>
<evidence type="ECO:0000313" key="9">
    <source>
        <dbReference type="Proteomes" id="UP000662904"/>
    </source>
</evidence>
<feature type="transmembrane region" description="Helical" evidence="6">
    <location>
        <begin position="47"/>
        <end position="67"/>
    </location>
</feature>
<dbReference type="EMBL" id="CP059066">
    <property type="protein sequence ID" value="QSQ10442.1"/>
    <property type="molecule type" value="Genomic_DNA"/>
</dbReference>
<dbReference type="Proteomes" id="UP000662904">
    <property type="component" value="Chromosome"/>
</dbReference>
<evidence type="ECO:0000256" key="4">
    <source>
        <dbReference type="ARBA" id="ARBA00022989"/>
    </source>
</evidence>
<evidence type="ECO:0000256" key="3">
    <source>
        <dbReference type="ARBA" id="ARBA00022692"/>
    </source>
</evidence>
<feature type="transmembrane region" description="Helical" evidence="6">
    <location>
        <begin position="7"/>
        <end position="27"/>
    </location>
</feature>
<dbReference type="InterPro" id="IPR039672">
    <property type="entry name" value="MFS_2"/>
</dbReference>